<dbReference type="InterPro" id="IPR027278">
    <property type="entry name" value="ACCD_DCysDesulf"/>
</dbReference>
<name>A0ABP9DC34_9BACT</name>
<accession>A0ABP9DC34</accession>
<dbReference type="Pfam" id="PF00291">
    <property type="entry name" value="PALP"/>
    <property type="match status" value="1"/>
</dbReference>
<evidence type="ECO:0000256" key="3">
    <source>
        <dbReference type="ARBA" id="ARBA00022898"/>
    </source>
</evidence>
<dbReference type="RefSeq" id="WP_345370493.1">
    <property type="nucleotide sequence ID" value="NZ_BAABJX010000022.1"/>
</dbReference>
<comment type="similarity">
    <text evidence="2">Belongs to the ACC deaminase/D-cysteine desulfhydrase family.</text>
</comment>
<gene>
    <name evidence="5" type="ORF">GCM10023331_14430</name>
</gene>
<sequence>MKQPIENTPLEEIKDPVITDYGIRLFIKRDDLTHPAISGNKWRKLKYNLQQAKKEGHKTLLTFGGAYSNHIYAVAAAGLWMDFETIGVIRGEEHLPLNPTLSFAKEAGMKLVYMDRTTFRTHESPEVLQSLKEEWGDFYTVPMGGSNVFALPGCQEIVKEIEAEPLTFDYICCACGTGGTLAGILSGLKDGQQAIGFPALKGGEFLYDDIHKLLEEASVDVPSSQWTLNCDYHFGGYAKKKPELLAFMEAFEERNQIPLEFIYTGKMMYGVYDLIQKGYFPEGSQIVVVHTGGLQIKNG</sequence>
<evidence type="ECO:0000313" key="6">
    <source>
        <dbReference type="Proteomes" id="UP001500298"/>
    </source>
</evidence>
<evidence type="ECO:0000313" key="5">
    <source>
        <dbReference type="EMBL" id="GAA4830294.1"/>
    </source>
</evidence>
<comment type="cofactor">
    <cofactor evidence="1">
        <name>pyridoxal 5'-phosphate</name>
        <dbReference type="ChEBI" id="CHEBI:597326"/>
    </cofactor>
</comment>
<protein>
    <submittedName>
        <fullName evidence="5">Pyridoxal-phosphate dependent enzyme</fullName>
    </submittedName>
</protein>
<dbReference type="InterPro" id="IPR036052">
    <property type="entry name" value="TrpB-like_PALP_sf"/>
</dbReference>
<evidence type="ECO:0000259" key="4">
    <source>
        <dbReference type="Pfam" id="PF00291"/>
    </source>
</evidence>
<dbReference type="SUPFAM" id="SSF53686">
    <property type="entry name" value="Tryptophan synthase beta subunit-like PLP-dependent enzymes"/>
    <property type="match status" value="1"/>
</dbReference>
<dbReference type="PANTHER" id="PTHR43780:SF2">
    <property type="entry name" value="1-AMINOCYCLOPROPANE-1-CARBOXYLATE DEAMINASE-RELATED"/>
    <property type="match status" value="1"/>
</dbReference>
<dbReference type="PIRSF" id="PIRSF006278">
    <property type="entry name" value="ACCD_DCysDesulf"/>
    <property type="match status" value="1"/>
</dbReference>
<keyword evidence="6" id="KW-1185">Reference proteome</keyword>
<dbReference type="EMBL" id="BAABJX010000022">
    <property type="protein sequence ID" value="GAA4830294.1"/>
    <property type="molecule type" value="Genomic_DNA"/>
</dbReference>
<dbReference type="PANTHER" id="PTHR43780">
    <property type="entry name" value="1-AMINOCYCLOPROPANE-1-CARBOXYLATE DEAMINASE-RELATED"/>
    <property type="match status" value="1"/>
</dbReference>
<dbReference type="InterPro" id="IPR001926">
    <property type="entry name" value="TrpB-like_PALP"/>
</dbReference>
<comment type="caution">
    <text evidence="5">The sequence shown here is derived from an EMBL/GenBank/DDBJ whole genome shotgun (WGS) entry which is preliminary data.</text>
</comment>
<dbReference type="Gene3D" id="3.40.50.1100">
    <property type="match status" value="2"/>
</dbReference>
<evidence type="ECO:0000256" key="1">
    <source>
        <dbReference type="ARBA" id="ARBA00001933"/>
    </source>
</evidence>
<proteinExistence type="inferred from homology"/>
<evidence type="ECO:0000256" key="2">
    <source>
        <dbReference type="ARBA" id="ARBA00008639"/>
    </source>
</evidence>
<dbReference type="Proteomes" id="UP001500298">
    <property type="component" value="Unassembled WGS sequence"/>
</dbReference>
<reference evidence="6" key="1">
    <citation type="journal article" date="2019" name="Int. J. Syst. Evol. Microbiol.">
        <title>The Global Catalogue of Microorganisms (GCM) 10K type strain sequencing project: providing services to taxonomists for standard genome sequencing and annotation.</title>
        <authorList>
            <consortium name="The Broad Institute Genomics Platform"/>
            <consortium name="The Broad Institute Genome Sequencing Center for Infectious Disease"/>
            <person name="Wu L."/>
            <person name="Ma J."/>
        </authorList>
    </citation>
    <scope>NUCLEOTIDE SEQUENCE [LARGE SCALE GENOMIC DNA]</scope>
    <source>
        <strain evidence="6">JCM 18326</strain>
    </source>
</reference>
<keyword evidence="3" id="KW-0663">Pyridoxal phosphate</keyword>
<feature type="domain" description="Tryptophan synthase beta chain-like PALP" evidence="4">
    <location>
        <begin position="3"/>
        <end position="292"/>
    </location>
</feature>
<organism evidence="5 6">
    <name type="scientific">Algivirga pacifica</name>
    <dbReference type="NCBI Taxonomy" id="1162670"/>
    <lineage>
        <taxon>Bacteria</taxon>
        <taxon>Pseudomonadati</taxon>
        <taxon>Bacteroidota</taxon>
        <taxon>Cytophagia</taxon>
        <taxon>Cytophagales</taxon>
        <taxon>Flammeovirgaceae</taxon>
        <taxon>Algivirga</taxon>
    </lineage>
</organism>